<dbReference type="Proteomes" id="UP000616839">
    <property type="component" value="Unassembled WGS sequence"/>
</dbReference>
<sequence>MSLLRDIWGSATRLPIAVLVWMLGILVPANLGILFFLGEPVSLVVAVLALGALAANGVVMVVDRGFSNAMALPHVALWVPLAAVLLHALVVRDDVTGGYAAYLEAVLVVNAISLVFDVRDSKAWLDGERATF</sequence>
<feature type="transmembrane region" description="Helical" evidence="1">
    <location>
        <begin position="12"/>
        <end position="37"/>
    </location>
</feature>
<feature type="transmembrane region" description="Helical" evidence="1">
    <location>
        <begin position="96"/>
        <end position="116"/>
    </location>
</feature>
<comment type="caution">
    <text evidence="2">The sequence shown here is derived from an EMBL/GenBank/DDBJ whole genome shotgun (WGS) entry which is preliminary data.</text>
</comment>
<keyword evidence="1" id="KW-0812">Transmembrane</keyword>
<keyword evidence="1" id="KW-1133">Transmembrane helix</keyword>
<proteinExistence type="predicted"/>
<dbReference type="EMBL" id="JACYXZ010000003">
    <property type="protein sequence ID" value="MBD8870194.1"/>
    <property type="molecule type" value="Genomic_DNA"/>
</dbReference>
<reference evidence="2" key="1">
    <citation type="submission" date="2020-09" db="EMBL/GenBank/DDBJ databases">
        <title>Nocardioides sp. strain MJB4 16S ribosomal RNA gene Genome sequencing and assembly.</title>
        <authorList>
            <person name="Kim I."/>
        </authorList>
    </citation>
    <scope>NUCLEOTIDE SEQUENCE</scope>
    <source>
        <strain evidence="2">MJB4</strain>
    </source>
</reference>
<name>A0A927Q2A3_9ACTN</name>
<dbReference type="RefSeq" id="WP_192143529.1">
    <property type="nucleotide sequence ID" value="NZ_JACYXZ010000003.1"/>
</dbReference>
<accession>A0A927Q2A3</accession>
<protein>
    <submittedName>
        <fullName evidence="2">Uncharacterized protein</fullName>
    </submittedName>
</protein>
<evidence type="ECO:0000313" key="3">
    <source>
        <dbReference type="Proteomes" id="UP000616839"/>
    </source>
</evidence>
<dbReference type="AlphaFoldDB" id="A0A927Q2A3"/>
<feature type="transmembrane region" description="Helical" evidence="1">
    <location>
        <begin position="43"/>
        <end position="62"/>
    </location>
</feature>
<evidence type="ECO:0000256" key="1">
    <source>
        <dbReference type="SAM" id="Phobius"/>
    </source>
</evidence>
<organism evidence="2 3">
    <name type="scientific">Nocardioides donggukensis</name>
    <dbReference type="NCBI Taxonomy" id="2774019"/>
    <lineage>
        <taxon>Bacteria</taxon>
        <taxon>Bacillati</taxon>
        <taxon>Actinomycetota</taxon>
        <taxon>Actinomycetes</taxon>
        <taxon>Propionibacteriales</taxon>
        <taxon>Nocardioidaceae</taxon>
        <taxon>Nocardioides</taxon>
    </lineage>
</organism>
<keyword evidence="3" id="KW-1185">Reference proteome</keyword>
<gene>
    <name evidence="2" type="ORF">IE331_11220</name>
</gene>
<feature type="transmembrane region" description="Helical" evidence="1">
    <location>
        <begin position="69"/>
        <end position="90"/>
    </location>
</feature>
<evidence type="ECO:0000313" key="2">
    <source>
        <dbReference type="EMBL" id="MBD8870194.1"/>
    </source>
</evidence>
<keyword evidence="1" id="KW-0472">Membrane</keyword>